<accession>A0A6G1CWT2</accession>
<name>A0A6G1CWT2_9ORYZ</name>
<dbReference type="AlphaFoldDB" id="A0A6G1CWT2"/>
<reference evidence="2 3" key="1">
    <citation type="submission" date="2019-11" db="EMBL/GenBank/DDBJ databases">
        <title>Whole genome sequence of Oryza granulata.</title>
        <authorList>
            <person name="Li W."/>
        </authorList>
    </citation>
    <scope>NUCLEOTIDE SEQUENCE [LARGE SCALE GENOMIC DNA]</scope>
    <source>
        <strain evidence="3">cv. Menghai</strain>
        <tissue evidence="2">Leaf</tissue>
    </source>
</reference>
<feature type="compositionally biased region" description="Polar residues" evidence="1">
    <location>
        <begin position="54"/>
        <end position="66"/>
    </location>
</feature>
<sequence>MDPSPVGHGDIRRLKSDGSITGGPQQGGGNIRGLGSGGSVASGPRQRGNDIRGLNNTDPSPVTISTPDGCGTFE</sequence>
<gene>
    <name evidence="2" type="ORF">E2562_034458</name>
</gene>
<evidence type="ECO:0000313" key="2">
    <source>
        <dbReference type="EMBL" id="KAF0904384.1"/>
    </source>
</evidence>
<evidence type="ECO:0000256" key="1">
    <source>
        <dbReference type="SAM" id="MobiDB-lite"/>
    </source>
</evidence>
<protein>
    <submittedName>
        <fullName evidence="2">Uncharacterized protein</fullName>
    </submittedName>
</protein>
<keyword evidence="3" id="KW-1185">Reference proteome</keyword>
<feature type="region of interest" description="Disordered" evidence="1">
    <location>
        <begin position="1"/>
        <end position="74"/>
    </location>
</feature>
<comment type="caution">
    <text evidence="2">The sequence shown here is derived from an EMBL/GenBank/DDBJ whole genome shotgun (WGS) entry which is preliminary data.</text>
</comment>
<proteinExistence type="predicted"/>
<dbReference type="EMBL" id="SPHZ02000008">
    <property type="protein sequence ID" value="KAF0904384.1"/>
    <property type="molecule type" value="Genomic_DNA"/>
</dbReference>
<dbReference type="Proteomes" id="UP000479710">
    <property type="component" value="Unassembled WGS sequence"/>
</dbReference>
<organism evidence="2 3">
    <name type="scientific">Oryza meyeriana var. granulata</name>
    <dbReference type="NCBI Taxonomy" id="110450"/>
    <lineage>
        <taxon>Eukaryota</taxon>
        <taxon>Viridiplantae</taxon>
        <taxon>Streptophyta</taxon>
        <taxon>Embryophyta</taxon>
        <taxon>Tracheophyta</taxon>
        <taxon>Spermatophyta</taxon>
        <taxon>Magnoliopsida</taxon>
        <taxon>Liliopsida</taxon>
        <taxon>Poales</taxon>
        <taxon>Poaceae</taxon>
        <taxon>BOP clade</taxon>
        <taxon>Oryzoideae</taxon>
        <taxon>Oryzeae</taxon>
        <taxon>Oryzinae</taxon>
        <taxon>Oryza</taxon>
        <taxon>Oryza meyeriana</taxon>
    </lineage>
</organism>
<evidence type="ECO:0000313" key="3">
    <source>
        <dbReference type="Proteomes" id="UP000479710"/>
    </source>
</evidence>
<feature type="compositionally biased region" description="Gly residues" evidence="1">
    <location>
        <begin position="20"/>
        <end position="40"/>
    </location>
</feature>